<feature type="signal peptide" evidence="2">
    <location>
        <begin position="1"/>
        <end position="19"/>
    </location>
</feature>
<evidence type="ECO:0000313" key="3">
    <source>
        <dbReference type="EMBL" id="PUX23671.1"/>
    </source>
</evidence>
<dbReference type="AlphaFoldDB" id="A0A2T7B6Y5"/>
<gene>
    <name evidence="3" type="ORF">BS411_07045</name>
</gene>
<evidence type="ECO:0008006" key="4">
    <source>
        <dbReference type="Google" id="ProtNLM"/>
    </source>
</evidence>
<dbReference type="EMBL" id="MSAG01000012">
    <property type="protein sequence ID" value="PUX23671.1"/>
    <property type="molecule type" value="Genomic_DNA"/>
</dbReference>
<evidence type="ECO:0000256" key="1">
    <source>
        <dbReference type="SAM" id="MobiDB-lite"/>
    </source>
</evidence>
<comment type="caution">
    <text evidence="3">The sequence shown here is derived from an EMBL/GenBank/DDBJ whole genome shotgun (WGS) entry which is preliminary data.</text>
</comment>
<accession>A0A2T7B6Y5</accession>
<protein>
    <recommendedName>
        <fullName evidence="4">Secreted protein</fullName>
    </recommendedName>
</protein>
<dbReference type="OrthoDB" id="6507275at2"/>
<organism evidence="3">
    <name type="scientific">Cronobacter turicensis</name>
    <dbReference type="NCBI Taxonomy" id="413502"/>
    <lineage>
        <taxon>Bacteria</taxon>
        <taxon>Pseudomonadati</taxon>
        <taxon>Pseudomonadota</taxon>
        <taxon>Gammaproteobacteria</taxon>
        <taxon>Enterobacterales</taxon>
        <taxon>Enterobacteriaceae</taxon>
        <taxon>Cronobacter</taxon>
    </lineage>
</organism>
<keyword evidence="2" id="KW-0732">Signal</keyword>
<dbReference type="RefSeq" id="WP_075197975.1">
    <property type="nucleotide sequence ID" value="NZ_CP187984.1"/>
</dbReference>
<reference evidence="3" key="1">
    <citation type="submission" date="2016-12" db="EMBL/GenBank/DDBJ databases">
        <title>Analysis of the Molecular Diversity Among Cronobacter Species Isolated from Filth Flies Using a Pan Genomic DNA Microarray.</title>
        <authorList>
            <person name="Pava-Ripoll M."/>
            <person name="Tall B."/>
            <person name="Farber J."/>
            <person name="Fanning S."/>
            <person name="Lehner A."/>
            <person name="Stephan R."/>
            <person name="Pagotto F."/>
            <person name="Iverson C."/>
            <person name="Ziobro G."/>
            <person name="Miller A."/>
            <person name="Pearson R."/>
            <person name="Yan Q."/>
            <person name="Kim M."/>
            <person name="Jeong S."/>
            <person name="Park J."/>
            <person name="Jun S."/>
            <person name="Choi H."/>
            <person name="Chung T."/>
            <person name="Yoo Y."/>
            <person name="Park E."/>
            <person name="Hwang S."/>
            <person name="Lee B."/>
            <person name="Sathyamoorthy V."/>
            <person name="Carter L."/>
            <person name="Mammel M."/>
            <person name="Jackson S."/>
            <person name="Kothary M."/>
            <person name="Patel I."/>
            <person name="Grim C."/>
            <person name="Gopinath G."/>
            <person name="Gangiredla J."/>
            <person name="Chase H."/>
        </authorList>
    </citation>
    <scope>NUCLEOTIDE SEQUENCE [LARGE SCALE GENOMIC DNA]</scope>
    <source>
        <strain evidence="3">MOD1-Sh41s</strain>
    </source>
</reference>
<evidence type="ECO:0000256" key="2">
    <source>
        <dbReference type="SAM" id="SignalP"/>
    </source>
</evidence>
<feature type="region of interest" description="Disordered" evidence="1">
    <location>
        <begin position="23"/>
        <end position="82"/>
    </location>
</feature>
<proteinExistence type="predicted"/>
<feature type="chain" id="PRO_5015589117" description="Secreted protein" evidence="2">
    <location>
        <begin position="20"/>
        <end position="82"/>
    </location>
</feature>
<name>A0A2T7B6Y5_9ENTR</name>
<sequence>MSKPILICFFALFAVSASAAKDADGGNGLDGGSTNHSSGRAGCPGGTDPDENGHFYLPETKEECNPGPQDAAKTDNPLLLPR</sequence>